<dbReference type="PROSITE" id="PS00867">
    <property type="entry name" value="CPSASE_2"/>
    <property type="match status" value="2"/>
</dbReference>
<dbReference type="GO" id="GO:0046872">
    <property type="term" value="F:metal ion binding"/>
    <property type="evidence" value="ECO:0007669"/>
    <property type="project" value="UniProtKB-KW"/>
</dbReference>
<evidence type="ECO:0000313" key="23">
    <source>
        <dbReference type="Proteomes" id="UP000605148"/>
    </source>
</evidence>
<evidence type="ECO:0000256" key="4">
    <source>
        <dbReference type="ARBA" id="ARBA00009799"/>
    </source>
</evidence>
<dbReference type="NCBIfam" id="NF003671">
    <property type="entry name" value="PRK05294.1"/>
    <property type="match status" value="1"/>
</dbReference>
<feature type="binding site" evidence="19">
    <location>
        <position position="837"/>
    </location>
    <ligand>
        <name>ATP</name>
        <dbReference type="ChEBI" id="CHEBI:30616"/>
        <label>2</label>
    </ligand>
</feature>
<evidence type="ECO:0000256" key="10">
    <source>
        <dbReference type="ARBA" id="ARBA00022741"/>
    </source>
</evidence>
<dbReference type="InterPro" id="IPR011607">
    <property type="entry name" value="MGS-like_dom"/>
</dbReference>
<dbReference type="PROSITE" id="PS51855">
    <property type="entry name" value="MGS"/>
    <property type="match status" value="1"/>
</dbReference>
<feature type="binding site" evidence="19">
    <location>
        <position position="319"/>
    </location>
    <ligand>
        <name>Mg(2+)</name>
        <dbReference type="ChEBI" id="CHEBI:18420"/>
        <label>2</label>
    </ligand>
</feature>
<evidence type="ECO:0000256" key="2">
    <source>
        <dbReference type="ARBA" id="ARBA00004812"/>
    </source>
</evidence>
<dbReference type="SMART" id="SM01096">
    <property type="entry name" value="CPSase_L_D3"/>
    <property type="match status" value="1"/>
</dbReference>
<feature type="binding site" evidence="19">
    <location>
        <position position="805"/>
    </location>
    <ligand>
        <name>ATP</name>
        <dbReference type="ChEBI" id="CHEBI:30616"/>
        <label>2</label>
    </ligand>
</feature>
<dbReference type="GO" id="GO:0004088">
    <property type="term" value="F:carbamoyl-phosphate synthase (glutamine-hydrolyzing) activity"/>
    <property type="evidence" value="ECO:0007669"/>
    <property type="project" value="UniProtKB-UniRule"/>
</dbReference>
<feature type="binding site" evidence="19">
    <location>
        <position position="259"/>
    </location>
    <ligand>
        <name>ATP</name>
        <dbReference type="ChEBI" id="CHEBI:30616"/>
        <label>1</label>
    </ligand>
</feature>
<feature type="binding site" evidence="19">
    <location>
        <position position="803"/>
    </location>
    <ligand>
        <name>ATP</name>
        <dbReference type="ChEBI" id="CHEBI:30616"/>
        <label>2</label>
    </ligand>
</feature>
<keyword evidence="10 19" id="KW-0547">Nucleotide-binding</keyword>
<feature type="binding site" evidence="19">
    <location>
        <position position="317"/>
    </location>
    <ligand>
        <name>Mg(2+)</name>
        <dbReference type="ChEBI" id="CHEBI:18420"/>
        <label>1</label>
    </ligand>
</feature>
<dbReference type="Pfam" id="PF02787">
    <property type="entry name" value="CPSase_L_D3"/>
    <property type="match status" value="1"/>
</dbReference>
<feature type="binding site" evidence="19">
    <location>
        <position position="892"/>
    </location>
    <ligand>
        <name>Mg(2+)</name>
        <dbReference type="ChEBI" id="CHEBI:18420"/>
        <label>4</label>
    </ligand>
</feature>
<dbReference type="EC" id="6.3.5.5" evidence="19"/>
<reference evidence="22" key="1">
    <citation type="journal article" date="2014" name="Int. J. Syst. Evol. Microbiol.">
        <title>Complete genome sequence of Corynebacterium casei LMG S-19264T (=DSM 44701T), isolated from a smear-ripened cheese.</title>
        <authorList>
            <consortium name="US DOE Joint Genome Institute (JGI-PGF)"/>
            <person name="Walter F."/>
            <person name="Albersmeier A."/>
            <person name="Kalinowski J."/>
            <person name="Ruckert C."/>
        </authorList>
    </citation>
    <scope>NUCLEOTIDE SEQUENCE</scope>
    <source>
        <strain evidence="22">CGMCC 1.12426</strain>
    </source>
</reference>
<dbReference type="FunFam" id="3.30.470.20:FF:000013">
    <property type="entry name" value="Carbamoyl-phosphate synthase large chain"/>
    <property type="match status" value="1"/>
</dbReference>
<feature type="region of interest" description="Allosteric domain" evidence="19">
    <location>
        <begin position="985"/>
        <end position="1120"/>
    </location>
</feature>
<comment type="catalytic activity">
    <reaction evidence="15 19">
        <text>hydrogencarbonate + NH4(+) + 2 ATP = carbamoyl phosphate + 2 ADP + phosphate + 2 H(+)</text>
        <dbReference type="Rhea" id="RHEA:18029"/>
        <dbReference type="ChEBI" id="CHEBI:15378"/>
        <dbReference type="ChEBI" id="CHEBI:17544"/>
        <dbReference type="ChEBI" id="CHEBI:28938"/>
        <dbReference type="ChEBI" id="CHEBI:30616"/>
        <dbReference type="ChEBI" id="CHEBI:43474"/>
        <dbReference type="ChEBI" id="CHEBI:58228"/>
        <dbReference type="ChEBI" id="CHEBI:456216"/>
        <dbReference type="EC" id="6.3.4.16"/>
    </reaction>
</comment>
<feature type="binding site" evidence="19">
    <location>
        <position position="810"/>
    </location>
    <ligand>
        <name>ATP</name>
        <dbReference type="ChEBI" id="CHEBI:30616"/>
        <label>2</label>
    </ligand>
</feature>
<dbReference type="GO" id="GO:0006541">
    <property type="term" value="P:glutamine metabolic process"/>
    <property type="evidence" value="ECO:0007669"/>
    <property type="project" value="TreeGrafter"/>
</dbReference>
<dbReference type="InterPro" id="IPR005480">
    <property type="entry name" value="CPSase_lsu_oligo"/>
</dbReference>
<comment type="domain">
    <text evidence="19">The large subunit is composed of 2 ATP-grasp domains that are involved in binding the 2 ATP molecules needed for carbamoyl phosphate synthesis. The N-terminal ATP-grasp domain (referred to as the carboxyphosphate synthetic component) catalyzes the ATP-dependent phosphorylation of hydrogencarbonate to carboxyphosphate and the subsequent nucleophilic attack by ammonia to form a carbamate intermediate. The C-terminal ATP-grasp domain (referred to as the carbamoyl phosphate synthetic component) then catalyzes the phosphorylation of carbamate with the second ATP to form the end product carbamoyl phosphate. The reactive and unstable enzyme intermediates are sequentially channeled from one active site to the next through the interior of the protein over a distance of at least 96 A.</text>
</comment>
<comment type="function">
    <text evidence="17 19">Large subunit of the glutamine-dependent carbamoyl phosphate synthetase (CPSase). CPSase catalyzes the formation of carbamoyl phosphate from the ammonia moiety of glutamine, carbonate, and phosphate donated by ATP, constituting the first step of 2 biosynthetic pathways, one leading to arginine and/or urea and the other to pyrimidine nucleotides. The large subunit (synthetase) binds the substrates ammonia (free or transferred from glutamine from the small subunit), hydrogencarbonate and ATP and carries out an ATP-coupled ligase reaction, activating hydrogencarbonate by forming carboxy phosphate which reacts with ammonia to form carbamoyl phosphate.</text>
</comment>
<evidence type="ECO:0000256" key="15">
    <source>
        <dbReference type="ARBA" id="ARBA00047359"/>
    </source>
</evidence>
<dbReference type="InterPro" id="IPR006275">
    <property type="entry name" value="CPSase_lsu"/>
</dbReference>
<name>A0A916T865_9HYPH</name>
<dbReference type="Gene3D" id="3.30.470.20">
    <property type="entry name" value="ATP-grasp fold, B domain"/>
    <property type="match status" value="2"/>
</dbReference>
<dbReference type="PANTHER" id="PTHR11405:SF53">
    <property type="entry name" value="CARBAMOYL-PHOSPHATE SYNTHASE [AMMONIA], MITOCHONDRIAL"/>
    <property type="match status" value="1"/>
</dbReference>
<feature type="binding site" evidence="19">
    <location>
        <position position="317"/>
    </location>
    <ligand>
        <name>Mg(2+)</name>
        <dbReference type="ChEBI" id="CHEBI:18420"/>
        <label>2</label>
    </ligand>
</feature>
<feature type="binding site" evidence="19">
    <location>
        <position position="233"/>
    </location>
    <ligand>
        <name>ATP</name>
        <dbReference type="ChEBI" id="CHEBI:30616"/>
        <label>1</label>
    </ligand>
</feature>
<dbReference type="Pfam" id="PF25596">
    <property type="entry name" value="CPSase_L_D1"/>
    <property type="match status" value="2"/>
</dbReference>
<dbReference type="InterPro" id="IPR033937">
    <property type="entry name" value="MGS_CPS_CarB"/>
</dbReference>
<dbReference type="GO" id="GO:0005524">
    <property type="term" value="F:ATP binding"/>
    <property type="evidence" value="ECO:0007669"/>
    <property type="project" value="UniProtKB-UniRule"/>
</dbReference>
<dbReference type="FunFam" id="3.40.50.20:FF:000001">
    <property type="entry name" value="Carbamoyl-phosphate synthase large chain"/>
    <property type="match status" value="1"/>
</dbReference>
<gene>
    <name evidence="19 22" type="primary">carB</name>
    <name evidence="22" type="ORF">GCM10011316_04570</name>
</gene>
<evidence type="ECO:0000256" key="5">
    <source>
        <dbReference type="ARBA" id="ARBA00022571"/>
    </source>
</evidence>
<dbReference type="Gene3D" id="3.40.50.20">
    <property type="match status" value="2"/>
</dbReference>
<evidence type="ECO:0000256" key="8">
    <source>
        <dbReference type="ARBA" id="ARBA00022723"/>
    </source>
</evidence>
<evidence type="ECO:0000256" key="19">
    <source>
        <dbReference type="HAMAP-Rule" id="MF_01210"/>
    </source>
</evidence>
<dbReference type="AlphaFoldDB" id="A0A916T865"/>
<feature type="binding site" evidence="19">
    <location>
        <position position="226"/>
    </location>
    <ligand>
        <name>ATP</name>
        <dbReference type="ChEBI" id="CHEBI:30616"/>
        <label>1</label>
    </ligand>
</feature>
<keyword evidence="12" id="KW-0460">Magnesium</keyword>
<dbReference type="EC" id="6.3.4.16" evidence="19"/>
<dbReference type="GO" id="GO:0006526">
    <property type="term" value="P:L-arginine biosynthetic process"/>
    <property type="evidence" value="ECO:0007669"/>
    <property type="project" value="UniProtKB-UniRule"/>
</dbReference>
<feature type="binding site" evidence="19">
    <location>
        <position position="835"/>
    </location>
    <ligand>
        <name>ATP</name>
        <dbReference type="ChEBI" id="CHEBI:30616"/>
        <label>2</label>
    </ligand>
</feature>
<dbReference type="RefSeq" id="WP_150494021.1">
    <property type="nucleotide sequence ID" value="NZ_BMFA01000001.1"/>
</dbReference>
<feature type="binding site" evidence="19">
    <location>
        <position position="317"/>
    </location>
    <ligand>
        <name>Mn(2+)</name>
        <dbReference type="ChEBI" id="CHEBI:29035"/>
        <label>2</label>
    </ligand>
</feature>
<keyword evidence="6 19" id="KW-0436">Ligase</keyword>
<evidence type="ECO:0000256" key="1">
    <source>
        <dbReference type="ARBA" id="ARBA00001936"/>
    </source>
</evidence>
<feature type="binding site" evidence="19">
    <location>
        <position position="193"/>
    </location>
    <ligand>
        <name>ATP</name>
        <dbReference type="ChEBI" id="CHEBI:30616"/>
        <label>1</label>
    </ligand>
</feature>
<reference evidence="22" key="2">
    <citation type="submission" date="2020-09" db="EMBL/GenBank/DDBJ databases">
        <authorList>
            <person name="Sun Q."/>
            <person name="Zhou Y."/>
        </authorList>
    </citation>
    <scope>NUCLEOTIDE SEQUENCE</scope>
    <source>
        <strain evidence="22">CGMCC 1.12426</strain>
    </source>
</reference>
<dbReference type="InterPro" id="IPR005483">
    <property type="entry name" value="CPSase_dom"/>
</dbReference>
<dbReference type="FunFam" id="3.40.50.20:FF:000003">
    <property type="entry name" value="Carbamoyl-phosphate synthase large chain"/>
    <property type="match status" value="1"/>
</dbReference>
<dbReference type="SUPFAM" id="SSF48108">
    <property type="entry name" value="Carbamoyl phosphate synthetase, large subunit connection domain"/>
    <property type="match status" value="1"/>
</dbReference>
<feature type="binding site" evidence="19">
    <location>
        <position position="838"/>
    </location>
    <ligand>
        <name>ATP</name>
        <dbReference type="ChEBI" id="CHEBI:30616"/>
        <label>2</label>
    </ligand>
</feature>
<keyword evidence="9 19" id="KW-0677">Repeat</keyword>
<feature type="binding site" evidence="19">
    <location>
        <position position="892"/>
    </location>
    <ligand>
        <name>Mn(2+)</name>
        <dbReference type="ChEBI" id="CHEBI:29035"/>
        <label>4</label>
    </ligand>
</feature>
<feature type="binding site" evidence="19">
    <location>
        <position position="303"/>
    </location>
    <ligand>
        <name>ATP</name>
        <dbReference type="ChEBI" id="CHEBI:30616"/>
        <label>1</label>
    </ligand>
</feature>
<feature type="binding site" evidence="19">
    <location>
        <position position="260"/>
    </location>
    <ligand>
        <name>ATP</name>
        <dbReference type="ChEBI" id="CHEBI:30616"/>
        <label>1</label>
    </ligand>
</feature>
<feature type="binding site" evidence="19">
    <location>
        <position position="890"/>
    </location>
    <ligand>
        <name>Mn(2+)</name>
        <dbReference type="ChEBI" id="CHEBI:29035"/>
        <label>3</label>
    </ligand>
</feature>
<dbReference type="Gene3D" id="3.40.50.1380">
    <property type="entry name" value="Methylglyoxal synthase-like domain"/>
    <property type="match status" value="1"/>
</dbReference>
<feature type="binding site" evidence="19">
    <location>
        <position position="890"/>
    </location>
    <ligand>
        <name>Mn(2+)</name>
        <dbReference type="ChEBI" id="CHEBI:29035"/>
        <label>4</label>
    </ligand>
</feature>
<evidence type="ECO:0000256" key="12">
    <source>
        <dbReference type="ARBA" id="ARBA00022842"/>
    </source>
</evidence>
<dbReference type="Pfam" id="PF02786">
    <property type="entry name" value="CPSase_L_D2"/>
    <property type="match status" value="2"/>
</dbReference>
<evidence type="ECO:0000256" key="16">
    <source>
        <dbReference type="ARBA" id="ARBA00048816"/>
    </source>
</evidence>
<comment type="cofactor">
    <cofactor evidence="19">
        <name>Mg(2+)</name>
        <dbReference type="ChEBI" id="CHEBI:18420"/>
    </cofactor>
    <cofactor evidence="19">
        <name>Mn(2+)</name>
        <dbReference type="ChEBI" id="CHEBI:29035"/>
    </cofactor>
    <text evidence="19">Binds 4 Mg(2+) or Mn(2+) ions per subunit.</text>
</comment>
<feature type="binding site" evidence="19">
    <location>
        <position position="303"/>
    </location>
    <ligand>
        <name>Mn(2+)</name>
        <dbReference type="ChEBI" id="CHEBI:29035"/>
        <label>1</label>
    </ligand>
</feature>
<protein>
    <recommendedName>
        <fullName evidence="19">Carbamoyl phosphate synthase large chain</fullName>
        <ecNumber evidence="19">6.3.4.16</ecNumber>
        <ecNumber evidence="19">6.3.5.5</ecNumber>
    </recommendedName>
    <alternativeName>
        <fullName evidence="19">Carbamoyl phosphate synthetase ammonia chain</fullName>
    </alternativeName>
</protein>
<dbReference type="OrthoDB" id="9804197at2"/>
<keyword evidence="7 19" id="KW-0028">Amino-acid biosynthesis</keyword>
<comment type="cofactor">
    <cofactor evidence="1">
        <name>Mn(2+)</name>
        <dbReference type="ChEBI" id="CHEBI:29035"/>
    </cofactor>
</comment>
<evidence type="ECO:0000256" key="11">
    <source>
        <dbReference type="ARBA" id="ARBA00022840"/>
    </source>
</evidence>
<feature type="binding site" evidence="19">
    <location>
        <position position="890"/>
    </location>
    <ligand>
        <name>Mg(2+)</name>
        <dbReference type="ChEBI" id="CHEBI:18420"/>
        <label>4</label>
    </ligand>
</feature>
<keyword evidence="5 19" id="KW-0055">Arginine biosynthesis</keyword>
<feature type="region of interest" description="Carboxyphosphate synthetic domain" evidence="19">
    <location>
        <begin position="1"/>
        <end position="421"/>
    </location>
</feature>
<feature type="binding site" evidence="19">
    <location>
        <position position="317"/>
    </location>
    <ligand>
        <name>Mn(2+)</name>
        <dbReference type="ChEBI" id="CHEBI:29035"/>
        <label>1</label>
    </ligand>
</feature>
<accession>A0A916T865</accession>
<sequence length="1120" mass="120168">MPKRTDISSILIIGAGPIIIGQACEFDYSGTQACKALRDEGYRIILVNSNPATIMTDPELADATYIEPITPEVVARIIEKERPDALLPTMGGQTALNCALDLERMGILEQFGVEMIGARAEVIEKAEDREKFRSAMDVIGLENPRAAIASSPAIRDENGRITGYDRNAGLLEAMRAIDEIGLPAIIRPAFTLGGTGGGVAYNREEYEAICRSGIDASPVGQVLIDESLLGWKEYEMEVVRDKADNCIIICSIENVDPMGVHTGDSITVAPALTLTDKEYQIMRDASIAVLREIGVETGGSNVQFAVNPDTGRLVVIEMNPRVSRSSALASKATGFPIAKIAAKLAVGYTLDELENDITGGATPASFEPSIDYVVTKIPRFAFEKFPGSDPVLTTAMKSVGEVMAIGRTFAESFQKALRGLETGLTGMDETEIPGLDQGDPTNAIRAAISTPTPERILHIAQAMRLGMTLDEIYQASGVNPWFLTQIEAIVAMEAKVRSAGLPQDAVNLRKLKSMGFSDSRLAALVGADEADVARLRAALDVHPVYKRIDTCAAEFASPTAYMYSTYEAPFLGQPACEAAPSERRKVVILGGGPNRIGQGIEFDYCCCHAAFALEEAGYETIMVNCNPETVSTDYDTSDRLYFEPLTAEDVLEVLRTEQSNGTLHGVIVQFGGQTPLKLAAALVKAGIPILGTSPDMIDLAEDRDRFQKLLVKLDLKQPENGIAYSVEQGRLIASQLGLPLVVRPSYVLGGRAMQVIRDEEALNSYLLGTLPELVPADIRAKYPNDKTGQINTLLGTNPLLFDRYLDGAIEVDVDALCDGTDVFVCGIMEHIEEAGIHSGDSACSLPPFSLSPDTIDQLKSQTRALALALEVGGLMNVQFAIKNGDIYVLEVNPRASRTVPFVAKTIGLPIAKIASRVMAGESLASFSLTEKPFTHIAVKEAVFPFARFPGVDTILGPEMRSTGEVMGLDDRFGIAFAKSQIAAGTDVPTSGTVFVSMRDADKPGVVEAVRSLENAGFKIIATAGTQAFLKEHGIDCGKINKVLEGRPHIVDAVKNGDVQLVFNTTEGNQAIADSRSMRRAALVGKVPYYTTLAGSIAAAKGIVAHKAGRLEVKSLQSYFG</sequence>
<dbReference type="FunFam" id="3.30.470.20:FF:000007">
    <property type="entry name" value="Carbamoyl-phosphate synthase large chain"/>
    <property type="match status" value="1"/>
</dbReference>
<comment type="pathway">
    <text evidence="2 19">Pyrimidine metabolism; UMP biosynthesis via de novo pathway; (S)-dihydroorotate from bicarbonate: step 1/3.</text>
</comment>
<organism evidence="22 23">
    <name type="scientific">Roseibium aquae</name>
    <dbReference type="NCBI Taxonomy" id="1323746"/>
    <lineage>
        <taxon>Bacteria</taxon>
        <taxon>Pseudomonadati</taxon>
        <taxon>Pseudomonadota</taxon>
        <taxon>Alphaproteobacteria</taxon>
        <taxon>Hyphomicrobiales</taxon>
        <taxon>Stappiaceae</taxon>
        <taxon>Roseibium</taxon>
    </lineage>
</organism>
<feature type="binding site" evidence="19">
    <location>
        <position position="317"/>
    </location>
    <ligand>
        <name>ATP</name>
        <dbReference type="ChEBI" id="CHEBI:30616"/>
        <label>1</label>
    </ligand>
</feature>
<dbReference type="Proteomes" id="UP000605148">
    <property type="component" value="Unassembled WGS sequence"/>
</dbReference>
<comment type="catalytic activity">
    <reaction evidence="16 19">
        <text>hydrogencarbonate + L-glutamine + 2 ATP + H2O = carbamoyl phosphate + L-glutamate + 2 ADP + phosphate + 2 H(+)</text>
        <dbReference type="Rhea" id="RHEA:18633"/>
        <dbReference type="ChEBI" id="CHEBI:15377"/>
        <dbReference type="ChEBI" id="CHEBI:15378"/>
        <dbReference type="ChEBI" id="CHEBI:17544"/>
        <dbReference type="ChEBI" id="CHEBI:29985"/>
        <dbReference type="ChEBI" id="CHEBI:30616"/>
        <dbReference type="ChEBI" id="CHEBI:43474"/>
        <dbReference type="ChEBI" id="CHEBI:58228"/>
        <dbReference type="ChEBI" id="CHEBI:58359"/>
        <dbReference type="ChEBI" id="CHEBI:456216"/>
        <dbReference type="EC" id="6.3.5.5"/>
    </reaction>
</comment>
<feature type="binding site" evidence="19">
    <location>
        <position position="878"/>
    </location>
    <ligand>
        <name>Mn(2+)</name>
        <dbReference type="ChEBI" id="CHEBI:29035"/>
        <label>3</label>
    </ligand>
</feature>
<evidence type="ECO:0000256" key="17">
    <source>
        <dbReference type="ARBA" id="ARBA00057223"/>
    </source>
</evidence>
<dbReference type="FunFam" id="1.10.1030.10:FF:000002">
    <property type="entry name" value="Carbamoyl-phosphate synthase large chain"/>
    <property type="match status" value="1"/>
</dbReference>
<evidence type="ECO:0000256" key="6">
    <source>
        <dbReference type="ARBA" id="ARBA00022598"/>
    </source>
</evidence>
<comment type="pathway">
    <text evidence="3 19">Amino-acid biosynthesis; L-arginine biosynthesis; carbamoyl phosphate from bicarbonate: step 1/1.</text>
</comment>
<feature type="binding site" evidence="19">
    <location>
        <position position="836"/>
    </location>
    <ligand>
        <name>ATP</name>
        <dbReference type="ChEBI" id="CHEBI:30616"/>
        <label>2</label>
    </ligand>
</feature>
<dbReference type="InterPro" id="IPR016185">
    <property type="entry name" value="PreATP-grasp_dom_sf"/>
</dbReference>
<feature type="binding site" evidence="19">
    <location>
        <position position="878"/>
    </location>
    <ligand>
        <name>Mg(2+)</name>
        <dbReference type="ChEBI" id="CHEBI:18420"/>
        <label>3</label>
    </ligand>
</feature>
<feature type="binding site" evidence="19">
    <location>
        <position position="129"/>
    </location>
    <ligand>
        <name>ATP</name>
        <dbReference type="ChEBI" id="CHEBI:30616"/>
        <label>1</label>
    </ligand>
</feature>
<evidence type="ECO:0000256" key="9">
    <source>
        <dbReference type="ARBA" id="ARBA00022737"/>
    </source>
</evidence>
<evidence type="ECO:0000259" key="20">
    <source>
        <dbReference type="PROSITE" id="PS50975"/>
    </source>
</evidence>
<comment type="caution">
    <text evidence="19">Lacks conserved residue(s) required for the propagation of feature annotation.</text>
</comment>
<dbReference type="CDD" id="cd01424">
    <property type="entry name" value="MGS_CPS_II"/>
    <property type="match status" value="1"/>
</dbReference>
<dbReference type="HAMAP" id="MF_01210_B">
    <property type="entry name" value="CPSase_L_chain_B"/>
    <property type="match status" value="1"/>
</dbReference>
<dbReference type="SUPFAM" id="SSF52335">
    <property type="entry name" value="Methylglyoxal synthase-like"/>
    <property type="match status" value="1"/>
</dbReference>
<dbReference type="SMART" id="SM00851">
    <property type="entry name" value="MGS"/>
    <property type="match status" value="1"/>
</dbReference>
<dbReference type="GO" id="GO:0004087">
    <property type="term" value="F:carbamoyl-phosphate synthase (ammonia) activity"/>
    <property type="evidence" value="ECO:0007669"/>
    <property type="project" value="UniProtKB-EC"/>
</dbReference>
<dbReference type="SUPFAM" id="SSF52440">
    <property type="entry name" value="PreATP-grasp domain"/>
    <property type="match status" value="2"/>
</dbReference>
<evidence type="ECO:0000256" key="18">
    <source>
        <dbReference type="ARBA" id="ARBA00062056"/>
    </source>
</evidence>
<feature type="domain" description="MGS-like" evidence="21">
    <location>
        <begin position="985"/>
        <end position="1120"/>
    </location>
</feature>
<comment type="caution">
    <text evidence="22">The sequence shown here is derived from an EMBL/GenBank/DDBJ whole genome shotgun (WGS) entry which is preliminary data.</text>
</comment>
<feature type="binding site" evidence="19">
    <location>
        <position position="743"/>
    </location>
    <ligand>
        <name>ATP</name>
        <dbReference type="ChEBI" id="CHEBI:30616"/>
        <label>2</label>
    </ligand>
</feature>
<feature type="binding site" evidence="19">
    <location>
        <position position="890"/>
    </location>
    <ligand>
        <name>ATP</name>
        <dbReference type="ChEBI" id="CHEBI:30616"/>
        <label>2</label>
    </ligand>
</feature>
<feature type="binding site" evidence="19">
    <location>
        <position position="303"/>
    </location>
    <ligand>
        <name>Mg(2+)</name>
        <dbReference type="ChEBI" id="CHEBI:18420"/>
        <label>1</label>
    </ligand>
</feature>
<dbReference type="GO" id="GO:0044205">
    <property type="term" value="P:'de novo' UMP biosynthetic process"/>
    <property type="evidence" value="ECO:0007669"/>
    <property type="project" value="UniProtKB-UniRule"/>
</dbReference>
<keyword evidence="13 19" id="KW-0665">Pyrimidine biosynthesis</keyword>
<feature type="binding site" evidence="19">
    <location>
        <position position="228"/>
    </location>
    <ligand>
        <name>ATP</name>
        <dbReference type="ChEBI" id="CHEBI:30616"/>
        <label>1</label>
    </ligand>
</feature>
<dbReference type="NCBIfam" id="NF009455">
    <property type="entry name" value="PRK12815.1"/>
    <property type="match status" value="1"/>
</dbReference>
<evidence type="ECO:0000256" key="7">
    <source>
        <dbReference type="ARBA" id="ARBA00022605"/>
    </source>
</evidence>
<feature type="binding site" evidence="19">
    <location>
        <position position="878"/>
    </location>
    <ligand>
        <name>ATP</name>
        <dbReference type="ChEBI" id="CHEBI:30616"/>
        <label>2</label>
    </ligand>
</feature>
<dbReference type="SUPFAM" id="SSF56059">
    <property type="entry name" value="Glutathione synthetase ATP-binding domain-like"/>
    <property type="match status" value="2"/>
</dbReference>
<dbReference type="InterPro" id="IPR058047">
    <property type="entry name" value="CPSase_preATP-grasp"/>
</dbReference>
<evidence type="ECO:0000313" key="22">
    <source>
        <dbReference type="EMBL" id="GGB35520.1"/>
    </source>
</evidence>
<feature type="binding site" evidence="19">
    <location>
        <position position="194"/>
    </location>
    <ligand>
        <name>ATP</name>
        <dbReference type="ChEBI" id="CHEBI:30616"/>
        <label>1</label>
    </ligand>
</feature>
<dbReference type="PROSITE" id="PS51257">
    <property type="entry name" value="PROKAR_LIPOPROTEIN"/>
    <property type="match status" value="1"/>
</dbReference>
<dbReference type="InterPro" id="IPR005479">
    <property type="entry name" value="CPAse_ATP-bd"/>
</dbReference>
<dbReference type="Gene3D" id="1.10.1030.10">
    <property type="entry name" value="Carbamoyl-phosphate synthetase, large subunit oligomerisation domain"/>
    <property type="match status" value="1"/>
</dbReference>
<dbReference type="GO" id="GO:0005737">
    <property type="term" value="C:cytoplasm"/>
    <property type="evidence" value="ECO:0007669"/>
    <property type="project" value="TreeGrafter"/>
</dbReference>
<keyword evidence="11 19" id="KW-0067">ATP-binding</keyword>
<keyword evidence="8" id="KW-0479">Metal-binding</keyword>
<feature type="domain" description="ATP-grasp" evidence="20">
    <location>
        <begin position="133"/>
        <end position="346"/>
    </location>
</feature>
<proteinExistence type="inferred from homology"/>
<comment type="similarity">
    <text evidence="4 19">Belongs to the CarB family.</text>
</comment>
<evidence type="ECO:0000256" key="14">
    <source>
        <dbReference type="ARBA" id="ARBA00023211"/>
    </source>
</evidence>
<dbReference type="PROSITE" id="PS50975">
    <property type="entry name" value="ATP_GRASP"/>
    <property type="match status" value="2"/>
</dbReference>
<feature type="binding site" evidence="19">
    <location>
        <position position="319"/>
    </location>
    <ligand>
        <name>Mn(2+)</name>
        <dbReference type="ChEBI" id="CHEBI:29035"/>
        <label>2</label>
    </ligand>
</feature>
<dbReference type="PRINTS" id="PR00098">
    <property type="entry name" value="CPSASE"/>
</dbReference>
<dbReference type="InterPro" id="IPR011761">
    <property type="entry name" value="ATP-grasp"/>
</dbReference>
<comment type="subunit">
    <text evidence="18 19">Composed of two chains; the small (or glutamine) chain promotes the hydrolysis of glutamine to ammonia, which is used by the large (or ammonia) chain to synthesize carbamoyl phosphate. Tetramer of heterodimers (alpha,beta)4.</text>
</comment>
<evidence type="ECO:0000259" key="21">
    <source>
        <dbReference type="PROSITE" id="PS51855"/>
    </source>
</evidence>
<dbReference type="NCBIfam" id="TIGR01369">
    <property type="entry name" value="CPSaseII_lrg"/>
    <property type="match status" value="1"/>
</dbReference>
<dbReference type="InterPro" id="IPR036897">
    <property type="entry name" value="CarbamoylP_synth_lsu_oligo_sf"/>
</dbReference>
<feature type="binding site" evidence="19">
    <location>
        <position position="187"/>
    </location>
    <ligand>
        <name>ATP</name>
        <dbReference type="ChEBI" id="CHEBI:30616"/>
        <label>1</label>
    </ligand>
</feature>
<feature type="binding site" evidence="19">
    <location>
        <position position="261"/>
    </location>
    <ligand>
        <name>ATP</name>
        <dbReference type="ChEBI" id="CHEBI:30616"/>
        <label>1</label>
    </ligand>
</feature>
<dbReference type="Pfam" id="PF02142">
    <property type="entry name" value="MGS"/>
    <property type="match status" value="1"/>
</dbReference>
<dbReference type="InterPro" id="IPR036914">
    <property type="entry name" value="MGS-like_dom_sf"/>
</dbReference>
<keyword evidence="23" id="KW-1185">Reference proteome</keyword>
<evidence type="ECO:0000256" key="13">
    <source>
        <dbReference type="ARBA" id="ARBA00022975"/>
    </source>
</evidence>
<evidence type="ECO:0000256" key="3">
    <source>
        <dbReference type="ARBA" id="ARBA00005077"/>
    </source>
</evidence>
<feature type="domain" description="ATP-grasp" evidence="20">
    <location>
        <begin position="707"/>
        <end position="919"/>
    </location>
</feature>
<feature type="binding site" evidence="19">
    <location>
        <position position="890"/>
    </location>
    <ligand>
        <name>Mg(2+)</name>
        <dbReference type="ChEBI" id="CHEBI:18420"/>
        <label>3</label>
    </ligand>
</feature>
<dbReference type="PANTHER" id="PTHR11405">
    <property type="entry name" value="CARBAMOYLTRANSFERASE FAMILY MEMBER"/>
    <property type="match status" value="1"/>
</dbReference>
<keyword evidence="14" id="KW-0464">Manganese</keyword>
<dbReference type="EMBL" id="BMFA01000001">
    <property type="protein sequence ID" value="GGB35520.1"/>
    <property type="molecule type" value="Genomic_DNA"/>
</dbReference>